<organism evidence="1 2">
    <name type="scientific">Pisolithus tinctorius Marx 270</name>
    <dbReference type="NCBI Taxonomy" id="870435"/>
    <lineage>
        <taxon>Eukaryota</taxon>
        <taxon>Fungi</taxon>
        <taxon>Dikarya</taxon>
        <taxon>Basidiomycota</taxon>
        <taxon>Agaricomycotina</taxon>
        <taxon>Agaricomycetes</taxon>
        <taxon>Agaricomycetidae</taxon>
        <taxon>Boletales</taxon>
        <taxon>Sclerodermatineae</taxon>
        <taxon>Pisolithaceae</taxon>
        <taxon>Pisolithus</taxon>
    </lineage>
</organism>
<dbReference type="Proteomes" id="UP000054217">
    <property type="component" value="Unassembled WGS sequence"/>
</dbReference>
<proteinExistence type="predicted"/>
<keyword evidence="2" id="KW-1185">Reference proteome</keyword>
<reference evidence="1 2" key="1">
    <citation type="submission" date="2014-04" db="EMBL/GenBank/DDBJ databases">
        <authorList>
            <consortium name="DOE Joint Genome Institute"/>
            <person name="Kuo A."/>
            <person name="Kohler A."/>
            <person name="Costa M.D."/>
            <person name="Nagy L.G."/>
            <person name="Floudas D."/>
            <person name="Copeland A."/>
            <person name="Barry K.W."/>
            <person name="Cichocki N."/>
            <person name="Veneault-Fourrey C."/>
            <person name="LaButti K."/>
            <person name="Lindquist E.A."/>
            <person name="Lipzen A."/>
            <person name="Lundell T."/>
            <person name="Morin E."/>
            <person name="Murat C."/>
            <person name="Sun H."/>
            <person name="Tunlid A."/>
            <person name="Henrissat B."/>
            <person name="Grigoriev I.V."/>
            <person name="Hibbett D.S."/>
            <person name="Martin F."/>
            <person name="Nordberg H.P."/>
            <person name="Cantor M.N."/>
            <person name="Hua S.X."/>
        </authorList>
    </citation>
    <scope>NUCLEOTIDE SEQUENCE [LARGE SCALE GENOMIC DNA]</scope>
    <source>
        <strain evidence="1 2">Marx 270</strain>
    </source>
</reference>
<sequence length="159" mass="17393">MSRTSCLVTDDDDDQSVISGALSSTAASTTSSARKQRTGNMILERVEEEVGGIHGTVCSHMTAITHAITSLVESPAPNPKPDIRQDPVHPLVTEATQKLLLLDMDKFLPTDIVRIANHFEGNISHASLYLSFTSDPDRMATVRHAWLEAKLNEIGRRSQ</sequence>
<dbReference type="AlphaFoldDB" id="A0A0C3NV65"/>
<gene>
    <name evidence="1" type="ORF">M404DRAFT_30540</name>
</gene>
<dbReference type="InParanoid" id="A0A0C3NV65"/>
<reference evidence="2" key="2">
    <citation type="submission" date="2015-01" db="EMBL/GenBank/DDBJ databases">
        <title>Evolutionary Origins and Diversification of the Mycorrhizal Mutualists.</title>
        <authorList>
            <consortium name="DOE Joint Genome Institute"/>
            <consortium name="Mycorrhizal Genomics Consortium"/>
            <person name="Kohler A."/>
            <person name="Kuo A."/>
            <person name="Nagy L.G."/>
            <person name="Floudas D."/>
            <person name="Copeland A."/>
            <person name="Barry K.W."/>
            <person name="Cichocki N."/>
            <person name="Veneault-Fourrey C."/>
            <person name="LaButti K."/>
            <person name="Lindquist E.A."/>
            <person name="Lipzen A."/>
            <person name="Lundell T."/>
            <person name="Morin E."/>
            <person name="Murat C."/>
            <person name="Riley R."/>
            <person name="Ohm R."/>
            <person name="Sun H."/>
            <person name="Tunlid A."/>
            <person name="Henrissat B."/>
            <person name="Grigoriev I.V."/>
            <person name="Hibbett D.S."/>
            <person name="Martin F."/>
        </authorList>
    </citation>
    <scope>NUCLEOTIDE SEQUENCE [LARGE SCALE GENOMIC DNA]</scope>
    <source>
        <strain evidence="2">Marx 270</strain>
    </source>
</reference>
<protein>
    <submittedName>
        <fullName evidence="1">Uncharacterized protein</fullName>
    </submittedName>
</protein>
<evidence type="ECO:0000313" key="1">
    <source>
        <dbReference type="EMBL" id="KIN99300.1"/>
    </source>
</evidence>
<accession>A0A0C3NV65</accession>
<name>A0A0C3NV65_PISTI</name>
<dbReference type="HOGENOM" id="CLU_1661520_0_0_1"/>
<evidence type="ECO:0000313" key="2">
    <source>
        <dbReference type="Proteomes" id="UP000054217"/>
    </source>
</evidence>
<dbReference type="EMBL" id="KN832006">
    <property type="protein sequence ID" value="KIN99300.1"/>
    <property type="molecule type" value="Genomic_DNA"/>
</dbReference>